<evidence type="ECO:0000313" key="1">
    <source>
        <dbReference type="EMBL" id="MPM62824.1"/>
    </source>
</evidence>
<proteinExistence type="predicted"/>
<sequence length="49" mass="5121">MLAAAKAVEADIVDSLGEMDAATLRNLLKKAIAATDPGLPKLWQAKATK</sequence>
<reference evidence="1" key="1">
    <citation type="submission" date="2019-08" db="EMBL/GenBank/DDBJ databases">
        <authorList>
            <person name="Kucharzyk K."/>
            <person name="Murdoch R.W."/>
            <person name="Higgins S."/>
            <person name="Loffler F."/>
        </authorList>
    </citation>
    <scope>NUCLEOTIDE SEQUENCE</scope>
</reference>
<dbReference type="AlphaFoldDB" id="A0A645BM17"/>
<name>A0A645BM17_9ZZZZ</name>
<dbReference type="EMBL" id="VSSQ01019067">
    <property type="protein sequence ID" value="MPM62824.1"/>
    <property type="molecule type" value="Genomic_DNA"/>
</dbReference>
<comment type="caution">
    <text evidence="1">The sequence shown here is derived from an EMBL/GenBank/DDBJ whole genome shotgun (WGS) entry which is preliminary data.</text>
</comment>
<organism evidence="1">
    <name type="scientific">bioreactor metagenome</name>
    <dbReference type="NCBI Taxonomy" id="1076179"/>
    <lineage>
        <taxon>unclassified sequences</taxon>
        <taxon>metagenomes</taxon>
        <taxon>ecological metagenomes</taxon>
    </lineage>
</organism>
<accession>A0A645BM17</accession>
<protein>
    <submittedName>
        <fullName evidence="1">Uncharacterized protein</fullName>
    </submittedName>
</protein>
<gene>
    <name evidence="1" type="ORF">SDC9_109702</name>
</gene>